<feature type="region of interest" description="Disordered" evidence="1">
    <location>
        <begin position="1"/>
        <end position="37"/>
    </location>
</feature>
<dbReference type="RefSeq" id="NP_001132517.1">
    <property type="nucleotide sequence ID" value="NM_001139045.1"/>
</dbReference>
<accession>B4FGZ2</accession>
<sequence length="252" mass="27618">MAASPPSPPSPAPPSLLLHSEPSTPARQRSLPAHRPPGRSELAHPLLGFNFGRACRPLPCSCSSPHPLTCRVLGRHGTLILRRRLIAVLVRPCRSCPTHFPTGIKSLLLFIRMFLCELGGGEERNSSASHTLCLTKCLNQNLSSHPQFGLIMHYGMINGVTEEGHPIQLPPVADRTFHLLKQKLVQAPVLGLPNDFSKGFVLETAVFMQSKNLVAYLNKHLCPRNQASSRSVWQSLWQLLTNGGHTCSTVKS</sequence>
<name>B4FGZ2_MAIZE</name>
<feature type="compositionally biased region" description="Pro residues" evidence="1">
    <location>
        <begin position="1"/>
        <end position="14"/>
    </location>
</feature>
<dbReference type="AlphaFoldDB" id="B4FGZ2"/>
<dbReference type="SUPFAM" id="SSF56672">
    <property type="entry name" value="DNA/RNA polymerases"/>
    <property type="match status" value="1"/>
</dbReference>
<evidence type="ECO:0000256" key="1">
    <source>
        <dbReference type="SAM" id="MobiDB-lite"/>
    </source>
</evidence>
<dbReference type="KEGG" id="zma:100193977"/>
<dbReference type="InterPro" id="IPR043502">
    <property type="entry name" value="DNA/RNA_pol_sf"/>
</dbReference>
<dbReference type="GeneID" id="100193977"/>
<proteinExistence type="evidence at transcript level"/>
<dbReference type="EMBL" id="BT036380">
    <property type="protein sequence ID" value="ACF81385.1"/>
    <property type="molecule type" value="mRNA"/>
</dbReference>
<reference evidence="2" key="1">
    <citation type="journal article" date="2009" name="PLoS Genet.">
        <title>Sequencing, mapping, and analysis of 27,455 maize full-length cDNAs.</title>
        <authorList>
            <person name="Soderlund C."/>
            <person name="Descour A."/>
            <person name="Kudrna D."/>
            <person name="Bomhoff M."/>
            <person name="Boyd L."/>
            <person name="Currie J."/>
            <person name="Angelova A."/>
            <person name="Collura K."/>
            <person name="Wissotski M."/>
            <person name="Ashley E."/>
            <person name="Morrow D."/>
            <person name="Fernandes J."/>
            <person name="Walbot V."/>
            <person name="Yu Y."/>
        </authorList>
    </citation>
    <scope>NUCLEOTIDE SEQUENCE</scope>
    <source>
        <strain evidence="2">B73</strain>
    </source>
</reference>
<evidence type="ECO:0000313" key="2">
    <source>
        <dbReference type="EMBL" id="ACF81385.1"/>
    </source>
</evidence>
<protein>
    <submittedName>
        <fullName evidence="2">Uncharacterized protein</fullName>
    </submittedName>
</protein>
<organism evidence="2">
    <name type="scientific">Zea mays</name>
    <name type="common">Maize</name>
    <dbReference type="NCBI Taxonomy" id="4577"/>
    <lineage>
        <taxon>Eukaryota</taxon>
        <taxon>Viridiplantae</taxon>
        <taxon>Streptophyta</taxon>
        <taxon>Embryophyta</taxon>
        <taxon>Tracheophyta</taxon>
        <taxon>Spermatophyta</taxon>
        <taxon>Magnoliopsida</taxon>
        <taxon>Liliopsida</taxon>
        <taxon>Poales</taxon>
        <taxon>Poaceae</taxon>
        <taxon>PACMAD clade</taxon>
        <taxon>Panicoideae</taxon>
        <taxon>Andropogonodae</taxon>
        <taxon>Andropogoneae</taxon>
        <taxon>Tripsacinae</taxon>
        <taxon>Zea</taxon>
    </lineage>
</organism>
<feature type="compositionally biased region" description="Low complexity" evidence="1">
    <location>
        <begin position="15"/>
        <end position="25"/>
    </location>
</feature>